<evidence type="ECO:0000313" key="2">
    <source>
        <dbReference type="EMBL" id="KAK8062232.1"/>
    </source>
</evidence>
<reference evidence="2 3" key="1">
    <citation type="submission" date="2023-01" db="EMBL/GenBank/DDBJ databases">
        <title>Analysis of 21 Apiospora genomes using comparative genomics revels a genus with tremendous synthesis potential of carbohydrate active enzymes and secondary metabolites.</title>
        <authorList>
            <person name="Sorensen T."/>
        </authorList>
    </citation>
    <scope>NUCLEOTIDE SEQUENCE [LARGE SCALE GENOMIC DNA]</scope>
    <source>
        <strain evidence="2 3">CBS 114990</strain>
    </source>
</reference>
<comment type="caution">
    <text evidence="2">The sequence shown here is derived from an EMBL/GenBank/DDBJ whole genome shotgun (WGS) entry which is preliminary data.</text>
</comment>
<accession>A0ABR1UTK5</accession>
<gene>
    <name evidence="2" type="ORF">PG997_014329</name>
</gene>
<dbReference type="GeneID" id="92051703"/>
<sequence>MRLLSILFTILCSAAIWNLRRMVHDLEEEQQQNQNDNNNGSTAAAAAARLSLYEKDVLTTTMYALGTGLTLNVVCAFAARSLDDEIIPGTEMMACAPYGVGAAAIAARMHTFALGGLTAGHWDYARRTGPRQLKRWLRHDVVGRAVDEAKRMMGTGTSMGMEGAGAGAGCGDATEGKCEL</sequence>
<name>A0ABR1UTK5_9PEZI</name>
<evidence type="ECO:0000256" key="1">
    <source>
        <dbReference type="SAM" id="SignalP"/>
    </source>
</evidence>
<feature type="chain" id="PRO_5046774683" evidence="1">
    <location>
        <begin position="16"/>
        <end position="180"/>
    </location>
</feature>
<feature type="signal peptide" evidence="1">
    <location>
        <begin position="1"/>
        <end position="15"/>
    </location>
</feature>
<proteinExistence type="predicted"/>
<dbReference type="EMBL" id="JAQQWN010000010">
    <property type="protein sequence ID" value="KAK8062232.1"/>
    <property type="molecule type" value="Genomic_DNA"/>
</dbReference>
<evidence type="ECO:0000313" key="3">
    <source>
        <dbReference type="Proteomes" id="UP001433268"/>
    </source>
</evidence>
<protein>
    <submittedName>
        <fullName evidence="2">Uncharacterized protein</fullName>
    </submittedName>
</protein>
<dbReference type="RefSeq" id="XP_066660831.1">
    <property type="nucleotide sequence ID" value="XM_066818643.1"/>
</dbReference>
<keyword evidence="1" id="KW-0732">Signal</keyword>
<keyword evidence="3" id="KW-1185">Reference proteome</keyword>
<organism evidence="2 3">
    <name type="scientific">Apiospora hydei</name>
    <dbReference type="NCBI Taxonomy" id="1337664"/>
    <lineage>
        <taxon>Eukaryota</taxon>
        <taxon>Fungi</taxon>
        <taxon>Dikarya</taxon>
        <taxon>Ascomycota</taxon>
        <taxon>Pezizomycotina</taxon>
        <taxon>Sordariomycetes</taxon>
        <taxon>Xylariomycetidae</taxon>
        <taxon>Amphisphaeriales</taxon>
        <taxon>Apiosporaceae</taxon>
        <taxon>Apiospora</taxon>
    </lineage>
</organism>
<dbReference type="Proteomes" id="UP001433268">
    <property type="component" value="Unassembled WGS sequence"/>
</dbReference>